<keyword evidence="2" id="KW-1185">Reference proteome</keyword>
<accession>A0AAD1S8W1</accession>
<name>A0AAD1S8W1_PELCU</name>
<evidence type="ECO:0000313" key="1">
    <source>
        <dbReference type="EMBL" id="CAH2293788.1"/>
    </source>
</evidence>
<evidence type="ECO:0000313" key="2">
    <source>
        <dbReference type="Proteomes" id="UP001295444"/>
    </source>
</evidence>
<dbReference type="Proteomes" id="UP001295444">
    <property type="component" value="Chromosome 05"/>
</dbReference>
<dbReference type="EMBL" id="OW240916">
    <property type="protein sequence ID" value="CAH2293788.1"/>
    <property type="molecule type" value="Genomic_DNA"/>
</dbReference>
<dbReference type="AlphaFoldDB" id="A0AAD1S8W1"/>
<sequence length="90" mass="10325">MATMLRRPWQPMDPEALDWVQRLKARFVKLCLDFWSRLACSSHTSAFPARINQHMERSCAAASLPVSPTARQSQAEIRWAKTQLSTRKAP</sequence>
<gene>
    <name evidence="1" type="ORF">PECUL_23A018127</name>
</gene>
<protein>
    <submittedName>
        <fullName evidence="1">Uncharacterized protein</fullName>
    </submittedName>
</protein>
<proteinExistence type="predicted"/>
<reference evidence="1" key="1">
    <citation type="submission" date="2022-03" db="EMBL/GenBank/DDBJ databases">
        <authorList>
            <person name="Alioto T."/>
            <person name="Alioto T."/>
            <person name="Gomez Garrido J."/>
        </authorList>
    </citation>
    <scope>NUCLEOTIDE SEQUENCE</scope>
</reference>
<organism evidence="1 2">
    <name type="scientific">Pelobates cultripes</name>
    <name type="common">Western spadefoot toad</name>
    <dbReference type="NCBI Taxonomy" id="61616"/>
    <lineage>
        <taxon>Eukaryota</taxon>
        <taxon>Metazoa</taxon>
        <taxon>Chordata</taxon>
        <taxon>Craniata</taxon>
        <taxon>Vertebrata</taxon>
        <taxon>Euteleostomi</taxon>
        <taxon>Amphibia</taxon>
        <taxon>Batrachia</taxon>
        <taxon>Anura</taxon>
        <taxon>Pelobatoidea</taxon>
        <taxon>Pelobatidae</taxon>
        <taxon>Pelobates</taxon>
    </lineage>
</organism>